<reference evidence="4" key="1">
    <citation type="submission" date="2022-11" db="UniProtKB">
        <authorList>
            <consortium name="WormBaseParasite"/>
        </authorList>
    </citation>
    <scope>IDENTIFICATION</scope>
</reference>
<evidence type="ECO:0000313" key="3">
    <source>
        <dbReference type="Proteomes" id="UP000887561"/>
    </source>
</evidence>
<keyword evidence="2" id="KW-0472">Membrane</keyword>
<evidence type="ECO:0000256" key="2">
    <source>
        <dbReference type="SAM" id="Phobius"/>
    </source>
</evidence>
<dbReference type="AlphaFoldDB" id="A0A915MP99"/>
<feature type="transmembrane region" description="Helical" evidence="2">
    <location>
        <begin position="157"/>
        <end position="177"/>
    </location>
</feature>
<feature type="coiled-coil region" evidence="1">
    <location>
        <begin position="50"/>
        <end position="91"/>
    </location>
</feature>
<keyword evidence="2" id="KW-0812">Transmembrane</keyword>
<dbReference type="Proteomes" id="UP000887561">
    <property type="component" value="Unplaced"/>
</dbReference>
<evidence type="ECO:0000313" key="4">
    <source>
        <dbReference type="WBParaSite" id="scaffold441_cov213.g1082"/>
    </source>
</evidence>
<evidence type="ECO:0000256" key="1">
    <source>
        <dbReference type="SAM" id="Coils"/>
    </source>
</evidence>
<keyword evidence="2" id="KW-1133">Transmembrane helix</keyword>
<dbReference type="InterPro" id="IPR037660">
    <property type="entry name" value="CCDC51"/>
</dbReference>
<keyword evidence="1" id="KW-0175">Coiled coil</keyword>
<dbReference type="PANTHER" id="PTHR28624">
    <property type="entry name" value="COILED-COIL DOMAIN-CONTAINING PROTEIN 51"/>
    <property type="match status" value="1"/>
</dbReference>
<sequence length="327" mass="38056">MKFTKTNLMRITTKYFNSASIGESKNNNSLNKSLSKIVSYYEQFIGLSEVQKARNEVNQCESNLFQAQQDRREKQSEIRLVQNKLKEIHSELDRTLRGEDKYLRLITEEHAAIKKEREMMNIYEELETREREAFNVLSNKVRVSHEREREREERTKYWSLIGSLFGALLGILGTTIATELRMKHIREMIPSGQEIKPLLDEMVQMVRGSQGQSLKVSEFLENLTKMFNLESPMLLNSKNKFNENNVDINGNDFITILGGLKEQNSALSDQMNELKRLLNLERIIISDNEENKQNFVFIGDSMEAMLQQTERNIESKMKLQTLAFVVG</sequence>
<keyword evidence="3" id="KW-1185">Reference proteome</keyword>
<organism evidence="3 4">
    <name type="scientific">Meloidogyne javanica</name>
    <name type="common">Root-knot nematode worm</name>
    <dbReference type="NCBI Taxonomy" id="6303"/>
    <lineage>
        <taxon>Eukaryota</taxon>
        <taxon>Metazoa</taxon>
        <taxon>Ecdysozoa</taxon>
        <taxon>Nematoda</taxon>
        <taxon>Chromadorea</taxon>
        <taxon>Rhabditida</taxon>
        <taxon>Tylenchina</taxon>
        <taxon>Tylenchomorpha</taxon>
        <taxon>Tylenchoidea</taxon>
        <taxon>Meloidogynidae</taxon>
        <taxon>Meloidogyninae</taxon>
        <taxon>Meloidogyne</taxon>
        <taxon>Meloidogyne incognita group</taxon>
    </lineage>
</organism>
<dbReference type="PANTHER" id="PTHR28624:SF1">
    <property type="entry name" value="MITOCHONDRIAL POTASSIUM CHANNEL"/>
    <property type="match status" value="1"/>
</dbReference>
<dbReference type="WBParaSite" id="scaffold441_cov213.g1082">
    <property type="protein sequence ID" value="scaffold441_cov213.g1082"/>
    <property type="gene ID" value="scaffold441_cov213.g1082"/>
</dbReference>
<accession>A0A915MP99</accession>
<name>A0A915MP99_MELJA</name>
<protein>
    <submittedName>
        <fullName evidence="4">Coiled-coil domain-containing protein 51</fullName>
    </submittedName>
</protein>
<proteinExistence type="predicted"/>